<dbReference type="Gene3D" id="3.40.640.10">
    <property type="entry name" value="Type I PLP-dependent aspartate aminotransferase-like (Major domain)"/>
    <property type="match status" value="1"/>
</dbReference>
<dbReference type="PANTHER" id="PTHR11986:SF79">
    <property type="entry name" value="ACETYLORNITHINE AMINOTRANSFERASE, MITOCHONDRIAL"/>
    <property type="match status" value="1"/>
</dbReference>
<keyword evidence="7" id="KW-1185">Reference proteome</keyword>
<dbReference type="PIRSF" id="PIRSF000521">
    <property type="entry name" value="Transaminase_4ab_Lys_Orn"/>
    <property type="match status" value="1"/>
</dbReference>
<accession>A0A9X4NUZ1</accession>
<comment type="cofactor">
    <cofactor evidence="1">
        <name>pyridoxal 5'-phosphate</name>
        <dbReference type="ChEBI" id="CHEBI:597326"/>
    </cofactor>
</comment>
<dbReference type="InterPro" id="IPR015424">
    <property type="entry name" value="PyrdxlP-dep_Trfase"/>
</dbReference>
<evidence type="ECO:0000256" key="2">
    <source>
        <dbReference type="ARBA" id="ARBA00022576"/>
    </source>
</evidence>
<proteinExistence type="inferred from homology"/>
<dbReference type="Proteomes" id="UP001152876">
    <property type="component" value="Unassembled WGS sequence"/>
</dbReference>
<reference evidence="6" key="1">
    <citation type="submission" date="2013-01" db="EMBL/GenBank/DDBJ databases">
        <title>Genome draft of Hydrogenophaga taeniospiralis 2K1.</title>
        <authorList>
            <person name="Gomila M."/>
            <person name="Lalucat J."/>
        </authorList>
    </citation>
    <scope>NUCLEOTIDE SEQUENCE</scope>
    <source>
        <strain evidence="6">CCUG 15921</strain>
    </source>
</reference>
<dbReference type="PANTHER" id="PTHR11986">
    <property type="entry name" value="AMINOTRANSFERASE CLASS III"/>
    <property type="match status" value="1"/>
</dbReference>
<evidence type="ECO:0000256" key="4">
    <source>
        <dbReference type="ARBA" id="ARBA00022898"/>
    </source>
</evidence>
<dbReference type="Gene3D" id="3.90.1150.10">
    <property type="entry name" value="Aspartate Aminotransferase, domain 1"/>
    <property type="match status" value="1"/>
</dbReference>
<evidence type="ECO:0000313" key="7">
    <source>
        <dbReference type="Proteomes" id="UP001152876"/>
    </source>
</evidence>
<dbReference type="InterPro" id="IPR005814">
    <property type="entry name" value="Aminotrans_3"/>
</dbReference>
<evidence type="ECO:0000313" key="6">
    <source>
        <dbReference type="EMBL" id="MDG5976659.1"/>
    </source>
</evidence>
<dbReference type="GO" id="GO:0008483">
    <property type="term" value="F:transaminase activity"/>
    <property type="evidence" value="ECO:0007669"/>
    <property type="project" value="UniProtKB-KW"/>
</dbReference>
<comment type="similarity">
    <text evidence="5">Belongs to the class-III pyridoxal-phosphate-dependent aminotransferase family.</text>
</comment>
<dbReference type="GO" id="GO:0030170">
    <property type="term" value="F:pyridoxal phosphate binding"/>
    <property type="evidence" value="ECO:0007669"/>
    <property type="project" value="InterPro"/>
</dbReference>
<dbReference type="InterPro" id="IPR015422">
    <property type="entry name" value="PyrdxlP-dep_Trfase_small"/>
</dbReference>
<evidence type="ECO:0000256" key="3">
    <source>
        <dbReference type="ARBA" id="ARBA00022679"/>
    </source>
</evidence>
<sequence length="480" mass="51807">MTPSAHRAWTHAPADLELPQVHTALPGPRSLALFDRHDTQTTGSNADHKVYPLAQAARRGHLIVDADGNTFADHLSAWGASPFGPTPPSVKAAMDRAWSCHGMQISGWMPNTAAFDLVDKLVHIAPGRLTRVEYSVSGTLAVEGAVKFMREARGRPLILTFGGQYHGESTYMSAGASSDLSNVSSGRTQYVAGLVMAPYPNRFRSPFRKGPGPFDDTEVLDYLDYLLVQQIHPDQVAGVLIEPVLGEGGIHAPSQAFWDRLGAMCRRWGWLLCLDEVQTCMGRTGQMFAMQRWQGIDPDLLLLGKAFAAGGQPIAAILGTDAVMQNTQLHLGSTYGFAPAACAGALAGIELIEAGGVLENARRLEAVFLEEMRPLTGRFQQVGDVRAVGAMAAIEFVQDKRGHAPAPAFQFAVHQAALRRGVLGISQRGKWHLRLQPALTMPEAVFRDSCRRLQEAIAEVASHPPAEEASIQMAAALASR</sequence>
<dbReference type="SUPFAM" id="SSF53383">
    <property type="entry name" value="PLP-dependent transferases"/>
    <property type="match status" value="1"/>
</dbReference>
<dbReference type="EMBL" id="AOGK01000013">
    <property type="protein sequence ID" value="MDG5976659.1"/>
    <property type="molecule type" value="Genomic_DNA"/>
</dbReference>
<dbReference type="AlphaFoldDB" id="A0A9X4NUZ1"/>
<dbReference type="Pfam" id="PF00202">
    <property type="entry name" value="Aminotran_3"/>
    <property type="match status" value="1"/>
</dbReference>
<dbReference type="InterPro" id="IPR015421">
    <property type="entry name" value="PyrdxlP-dep_Trfase_major"/>
</dbReference>
<dbReference type="RefSeq" id="WP_068174448.1">
    <property type="nucleotide sequence ID" value="NZ_AOGK01000013.1"/>
</dbReference>
<keyword evidence="4 5" id="KW-0663">Pyridoxal phosphate</keyword>
<keyword evidence="2 6" id="KW-0032">Aminotransferase</keyword>
<evidence type="ECO:0000256" key="5">
    <source>
        <dbReference type="RuleBase" id="RU003560"/>
    </source>
</evidence>
<dbReference type="InterPro" id="IPR050103">
    <property type="entry name" value="Class-III_PLP-dep_AT"/>
</dbReference>
<comment type="caution">
    <text evidence="6">The sequence shown here is derived from an EMBL/GenBank/DDBJ whole genome shotgun (WGS) entry which is preliminary data.</text>
</comment>
<protein>
    <submittedName>
        <fullName evidence="6">4-aminobutyrate aminotransferase</fullName>
    </submittedName>
</protein>
<name>A0A9X4NUZ1_9BURK</name>
<dbReference type="GO" id="GO:0042802">
    <property type="term" value="F:identical protein binding"/>
    <property type="evidence" value="ECO:0007669"/>
    <property type="project" value="TreeGrafter"/>
</dbReference>
<evidence type="ECO:0000256" key="1">
    <source>
        <dbReference type="ARBA" id="ARBA00001933"/>
    </source>
</evidence>
<keyword evidence="3" id="KW-0808">Transferase</keyword>
<gene>
    <name evidence="6" type="ORF">H010_15430</name>
</gene>
<organism evidence="6 7">
    <name type="scientific">Hydrogenophaga taeniospiralis CCUG 15921</name>
    <dbReference type="NCBI Taxonomy" id="1281780"/>
    <lineage>
        <taxon>Bacteria</taxon>
        <taxon>Pseudomonadati</taxon>
        <taxon>Pseudomonadota</taxon>
        <taxon>Betaproteobacteria</taxon>
        <taxon>Burkholderiales</taxon>
        <taxon>Comamonadaceae</taxon>
        <taxon>Hydrogenophaga</taxon>
    </lineage>
</organism>